<evidence type="ECO:0000256" key="2">
    <source>
        <dbReference type="SAM" id="SignalP"/>
    </source>
</evidence>
<feature type="compositionally biased region" description="Basic and acidic residues" evidence="1">
    <location>
        <begin position="79"/>
        <end position="88"/>
    </location>
</feature>
<feature type="chain" id="PRO_5041906706" description="Secreted protein" evidence="2">
    <location>
        <begin position="24"/>
        <end position="327"/>
    </location>
</feature>
<name>A0AAD4NI42_9BILA</name>
<reference evidence="3" key="1">
    <citation type="submission" date="2022-01" db="EMBL/GenBank/DDBJ databases">
        <title>Genome Sequence Resource for Two Populations of Ditylenchus destructor, the Migratory Endoparasitic Phytonematode.</title>
        <authorList>
            <person name="Zhang H."/>
            <person name="Lin R."/>
            <person name="Xie B."/>
        </authorList>
    </citation>
    <scope>NUCLEOTIDE SEQUENCE</scope>
    <source>
        <strain evidence="3">BazhouSP</strain>
    </source>
</reference>
<proteinExistence type="predicted"/>
<feature type="signal peptide" evidence="2">
    <location>
        <begin position="1"/>
        <end position="23"/>
    </location>
</feature>
<gene>
    <name evidence="3" type="ORF">DdX_02825</name>
</gene>
<dbReference type="EMBL" id="JAKKPZ010000002">
    <property type="protein sequence ID" value="KAI1726130.1"/>
    <property type="molecule type" value="Genomic_DNA"/>
</dbReference>
<keyword evidence="2" id="KW-0732">Signal</keyword>
<feature type="compositionally biased region" description="Low complexity" evidence="1">
    <location>
        <begin position="190"/>
        <end position="203"/>
    </location>
</feature>
<feature type="region of interest" description="Disordered" evidence="1">
    <location>
        <begin position="187"/>
        <end position="218"/>
    </location>
</feature>
<comment type="caution">
    <text evidence="3">The sequence shown here is derived from an EMBL/GenBank/DDBJ whole genome shotgun (WGS) entry which is preliminary data.</text>
</comment>
<keyword evidence="4" id="KW-1185">Reference proteome</keyword>
<dbReference type="AlphaFoldDB" id="A0AAD4NI42"/>
<feature type="region of interest" description="Disordered" evidence="1">
    <location>
        <begin position="27"/>
        <end position="95"/>
    </location>
</feature>
<accession>A0AAD4NI42</accession>
<evidence type="ECO:0008006" key="5">
    <source>
        <dbReference type="Google" id="ProtNLM"/>
    </source>
</evidence>
<evidence type="ECO:0000256" key="1">
    <source>
        <dbReference type="SAM" id="MobiDB-lite"/>
    </source>
</evidence>
<organism evidence="3 4">
    <name type="scientific">Ditylenchus destructor</name>
    <dbReference type="NCBI Taxonomy" id="166010"/>
    <lineage>
        <taxon>Eukaryota</taxon>
        <taxon>Metazoa</taxon>
        <taxon>Ecdysozoa</taxon>
        <taxon>Nematoda</taxon>
        <taxon>Chromadorea</taxon>
        <taxon>Rhabditida</taxon>
        <taxon>Tylenchina</taxon>
        <taxon>Tylenchomorpha</taxon>
        <taxon>Sphaerularioidea</taxon>
        <taxon>Anguinidae</taxon>
        <taxon>Anguininae</taxon>
        <taxon>Ditylenchus</taxon>
    </lineage>
</organism>
<sequence length="327" mass="36406">MRSQLLFFTIIVLLILNPLRLECQNSDSLGDDVDLDDEDEGSVDDNEFEDDDSSLDDAMFGRRVGGKKGNDHGSSPGSYRRDSDDSRQHVGITGMVPDVNPQYVFLPKDPEDNVNNCHEHAGSCTDPLYKPAMDHFCLGTCSKLGADGRDVAINCMPLADLCSLQSGPIAENLQKYCRGTCNQRSHISASQSQNQNPQQVQSPGMPPMDPNQFPDLPPEVEAVLPEETVETLKFIHKDTGLTFQQKQDAIDQVLVTLPNRVLDKIPTPPQWKKLPKSVRNKLKRIMRQRTKDFARKHVELQQYIQSLPPKQKAILAGPDGMGPATFL</sequence>
<feature type="compositionally biased region" description="Acidic residues" evidence="1">
    <location>
        <begin position="29"/>
        <end position="55"/>
    </location>
</feature>
<evidence type="ECO:0000313" key="4">
    <source>
        <dbReference type="Proteomes" id="UP001201812"/>
    </source>
</evidence>
<protein>
    <recommendedName>
        <fullName evidence="5">Secreted protein</fullName>
    </recommendedName>
</protein>
<evidence type="ECO:0000313" key="3">
    <source>
        <dbReference type="EMBL" id="KAI1726130.1"/>
    </source>
</evidence>
<dbReference type="Proteomes" id="UP001201812">
    <property type="component" value="Unassembled WGS sequence"/>
</dbReference>